<keyword evidence="2" id="KW-1133">Transmembrane helix</keyword>
<dbReference type="Proteomes" id="UP000827549">
    <property type="component" value="Chromosome 7"/>
</dbReference>
<keyword evidence="2" id="KW-0472">Membrane</keyword>
<dbReference type="EMBL" id="CP086720">
    <property type="protein sequence ID" value="WOO85643.1"/>
    <property type="molecule type" value="Genomic_DNA"/>
</dbReference>
<feature type="compositionally biased region" description="Acidic residues" evidence="1">
    <location>
        <begin position="61"/>
        <end position="75"/>
    </location>
</feature>
<gene>
    <name evidence="3" type="ORF">LOC62_07G009140</name>
</gene>
<dbReference type="AlphaFoldDB" id="A0AAF0YL34"/>
<dbReference type="RefSeq" id="XP_062631669.1">
    <property type="nucleotide sequence ID" value="XM_062775685.1"/>
</dbReference>
<name>A0AAF0YL34_9TREE</name>
<feature type="compositionally biased region" description="Polar residues" evidence="1">
    <location>
        <begin position="51"/>
        <end position="60"/>
    </location>
</feature>
<evidence type="ECO:0000256" key="2">
    <source>
        <dbReference type="SAM" id="Phobius"/>
    </source>
</evidence>
<proteinExistence type="predicted"/>
<sequence>MAPVQVEHRAEQQHPHHYLWVIGLAVPAALLLLLCATLLIHHHQHRKATSTKRISTQGISSDDEPPVVVDDDDEPAPSLPTTPTPRPPRLTTFGGASSDFLSREALVEGPAGVAELPAIAAPPASVPRP</sequence>
<feature type="compositionally biased region" description="Pro residues" evidence="1">
    <location>
        <begin position="77"/>
        <end position="88"/>
    </location>
</feature>
<evidence type="ECO:0000256" key="1">
    <source>
        <dbReference type="SAM" id="MobiDB-lite"/>
    </source>
</evidence>
<evidence type="ECO:0000313" key="4">
    <source>
        <dbReference type="Proteomes" id="UP000827549"/>
    </source>
</evidence>
<organism evidence="3 4">
    <name type="scientific">Vanrija pseudolonga</name>
    <dbReference type="NCBI Taxonomy" id="143232"/>
    <lineage>
        <taxon>Eukaryota</taxon>
        <taxon>Fungi</taxon>
        <taxon>Dikarya</taxon>
        <taxon>Basidiomycota</taxon>
        <taxon>Agaricomycotina</taxon>
        <taxon>Tremellomycetes</taxon>
        <taxon>Trichosporonales</taxon>
        <taxon>Trichosporonaceae</taxon>
        <taxon>Vanrija</taxon>
    </lineage>
</organism>
<keyword evidence="2" id="KW-0812">Transmembrane</keyword>
<evidence type="ECO:0000313" key="3">
    <source>
        <dbReference type="EMBL" id="WOO85643.1"/>
    </source>
</evidence>
<feature type="transmembrane region" description="Helical" evidence="2">
    <location>
        <begin position="18"/>
        <end position="40"/>
    </location>
</feature>
<dbReference type="GeneID" id="87812303"/>
<protein>
    <submittedName>
        <fullName evidence="3">Uncharacterized protein</fullName>
    </submittedName>
</protein>
<feature type="region of interest" description="Disordered" evidence="1">
    <location>
        <begin position="44"/>
        <end position="96"/>
    </location>
</feature>
<keyword evidence="4" id="KW-1185">Reference proteome</keyword>
<accession>A0AAF0YL34</accession>
<reference evidence="3" key="1">
    <citation type="submission" date="2023-10" db="EMBL/GenBank/DDBJ databases">
        <authorList>
            <person name="Noh H."/>
        </authorList>
    </citation>
    <scope>NUCLEOTIDE SEQUENCE</scope>
    <source>
        <strain evidence="3">DUCC4014</strain>
    </source>
</reference>